<dbReference type="Proteomes" id="UP000251002">
    <property type="component" value="Unassembled WGS sequence"/>
</dbReference>
<evidence type="ECO:0000313" key="2">
    <source>
        <dbReference type="Proteomes" id="UP000251002"/>
    </source>
</evidence>
<protein>
    <submittedName>
        <fullName evidence="1">Uncharacterized protein</fullName>
    </submittedName>
</protein>
<accession>A0A365L2K1</accession>
<gene>
    <name evidence="1" type="ORF">DP120_08705</name>
</gene>
<dbReference type="EMBL" id="QLZR01000002">
    <property type="protein sequence ID" value="RAZ79666.1"/>
    <property type="molecule type" value="Genomic_DNA"/>
</dbReference>
<dbReference type="AlphaFoldDB" id="A0A365L2K1"/>
<comment type="caution">
    <text evidence="1">The sequence shown here is derived from an EMBL/GenBank/DDBJ whole genome shotgun (WGS) entry which is preliminary data.</text>
</comment>
<evidence type="ECO:0000313" key="1">
    <source>
        <dbReference type="EMBL" id="RAZ79666.1"/>
    </source>
</evidence>
<proteinExistence type="predicted"/>
<reference evidence="1 2" key="1">
    <citation type="submission" date="2018-06" db="EMBL/GenBank/DDBJ databases">
        <title>The draft genome sequences of strains SCU63 and S1.</title>
        <authorList>
            <person name="Gan L."/>
        </authorList>
    </citation>
    <scope>NUCLEOTIDE SEQUENCE [LARGE SCALE GENOMIC DNA]</scope>
    <source>
        <strain evidence="1 2">SCU63</strain>
    </source>
</reference>
<keyword evidence="2" id="KW-1185">Reference proteome</keyword>
<name>A0A365L2K1_9BACL</name>
<sequence length="85" mass="9725">MGGNNNAPCVKYNSLYTKQRKCMKDPALPVMERILHAFLCLDVMSHNGTVHSKIAPQYQMRFKLQNQKLGLSGEEKIIWNSICSR</sequence>
<organism evidence="1 2">
    <name type="scientific">Planococcus halotolerans</name>
    <dbReference type="NCBI Taxonomy" id="2233542"/>
    <lineage>
        <taxon>Bacteria</taxon>
        <taxon>Bacillati</taxon>
        <taxon>Bacillota</taxon>
        <taxon>Bacilli</taxon>
        <taxon>Bacillales</taxon>
        <taxon>Caryophanaceae</taxon>
        <taxon>Planococcus</taxon>
    </lineage>
</organism>